<reference evidence="2 3" key="1">
    <citation type="journal article" date="2019" name="Genome Biol. Evol.">
        <title>Insights into the evolution of the New World diploid cottons (Gossypium, subgenus Houzingenia) based on genome sequencing.</title>
        <authorList>
            <person name="Grover C.E."/>
            <person name="Arick M.A. 2nd"/>
            <person name="Thrash A."/>
            <person name="Conover J.L."/>
            <person name="Sanders W.S."/>
            <person name="Peterson D.G."/>
            <person name="Frelichowski J.E."/>
            <person name="Scheffler J.A."/>
            <person name="Scheffler B.E."/>
            <person name="Wendel J.F."/>
        </authorList>
    </citation>
    <scope>NUCLEOTIDE SEQUENCE [LARGE SCALE GENOMIC DNA]</scope>
    <source>
        <strain evidence="2">27</strain>
        <tissue evidence="2">Leaf</tissue>
    </source>
</reference>
<evidence type="ECO:0000313" key="3">
    <source>
        <dbReference type="Proteomes" id="UP000593561"/>
    </source>
</evidence>
<sequence length="161" mass="18944">MEEERMNLKLDVDVQKLEAGKLIKGKNKAEEELDSLKTDYKKLRLSMRTTGLGKTSEQWCEEIREERNKADKWERTFQEVQARNEALEKSLSESQKENGKLKDRVVELEGSLRQYKSQNSVIELKASLSKIEKMKNRIEELETTLRNYEVQIEHLEAKEGR</sequence>
<gene>
    <name evidence="2" type="ORF">Godav_028960</name>
</gene>
<evidence type="ECO:0000313" key="2">
    <source>
        <dbReference type="EMBL" id="MBA0635354.1"/>
    </source>
</evidence>
<dbReference type="EMBL" id="JABFAC010241589">
    <property type="protein sequence ID" value="MBA0635354.1"/>
    <property type="molecule type" value="Genomic_DNA"/>
</dbReference>
<keyword evidence="1" id="KW-0175">Coiled coil</keyword>
<name>A0A7J8TB42_GOSDV</name>
<dbReference type="Proteomes" id="UP000593561">
    <property type="component" value="Unassembled WGS sequence"/>
</dbReference>
<comment type="caution">
    <text evidence="2">The sequence shown here is derived from an EMBL/GenBank/DDBJ whole genome shotgun (WGS) entry which is preliminary data.</text>
</comment>
<protein>
    <submittedName>
        <fullName evidence="2">Uncharacterized protein</fullName>
    </submittedName>
</protein>
<organism evidence="2 3">
    <name type="scientific">Gossypium davidsonii</name>
    <name type="common">Davidson's cotton</name>
    <name type="synonym">Gossypium klotzschianum subsp. davidsonii</name>
    <dbReference type="NCBI Taxonomy" id="34287"/>
    <lineage>
        <taxon>Eukaryota</taxon>
        <taxon>Viridiplantae</taxon>
        <taxon>Streptophyta</taxon>
        <taxon>Embryophyta</taxon>
        <taxon>Tracheophyta</taxon>
        <taxon>Spermatophyta</taxon>
        <taxon>Magnoliopsida</taxon>
        <taxon>eudicotyledons</taxon>
        <taxon>Gunneridae</taxon>
        <taxon>Pentapetalae</taxon>
        <taxon>rosids</taxon>
        <taxon>malvids</taxon>
        <taxon>Malvales</taxon>
        <taxon>Malvaceae</taxon>
        <taxon>Malvoideae</taxon>
        <taxon>Gossypium</taxon>
    </lineage>
</organism>
<dbReference type="Gene3D" id="1.10.287.1490">
    <property type="match status" value="1"/>
</dbReference>
<evidence type="ECO:0000256" key="1">
    <source>
        <dbReference type="SAM" id="Coils"/>
    </source>
</evidence>
<accession>A0A7J8TB42</accession>
<proteinExistence type="predicted"/>
<dbReference type="AlphaFoldDB" id="A0A7J8TB42"/>
<feature type="coiled-coil region" evidence="1">
    <location>
        <begin position="19"/>
        <end position="158"/>
    </location>
</feature>
<keyword evidence="3" id="KW-1185">Reference proteome</keyword>